<proteinExistence type="predicted"/>
<evidence type="ECO:0000256" key="1">
    <source>
        <dbReference type="SAM" id="MobiDB-lite"/>
    </source>
</evidence>
<feature type="compositionally biased region" description="Low complexity" evidence="1">
    <location>
        <begin position="179"/>
        <end position="201"/>
    </location>
</feature>
<dbReference type="EMBL" id="LN891150">
    <property type="protein sequence ID" value="CUS08047.1"/>
    <property type="molecule type" value="Genomic_DNA"/>
</dbReference>
<dbReference type="AlphaFoldDB" id="A0A292PNH9"/>
<feature type="compositionally biased region" description="Polar residues" evidence="1">
    <location>
        <begin position="284"/>
        <end position="303"/>
    </location>
</feature>
<reference evidence="2" key="1">
    <citation type="submission" date="2015-10" db="EMBL/GenBank/DDBJ databases">
        <authorList>
            <person name="Regsiter A."/>
            <person name="william w."/>
        </authorList>
    </citation>
    <scope>NUCLEOTIDE SEQUENCE</scope>
    <source>
        <strain evidence="2">Montdore</strain>
    </source>
</reference>
<gene>
    <name evidence="2" type="ORF">GSTUAT00007866001</name>
</gene>
<evidence type="ECO:0000313" key="3">
    <source>
        <dbReference type="Proteomes" id="UP001412239"/>
    </source>
</evidence>
<feature type="region of interest" description="Disordered" evidence="1">
    <location>
        <begin position="175"/>
        <end position="201"/>
    </location>
</feature>
<accession>A0A292PNH9</accession>
<sequence length="303" mass="32896">MTKHTVALNGSESAKPVTAAASRKASAMETTHVTVAIPMIKFAPTVSAEGREIRTPQEGKFPKILRTFLLCGFGKLMLARYIETLESRCIVLTQGLIELDRIRKGLPASSTQFVAGRPSGRMANSILKEIGIDASRIETDFDDFDGLCGSGSPGAESLGGGSNHSQYDEFYASTEHLSHPQSHHSPASSRSPSVNAASSRAAWPLEGHRRQTSHGYPIANSQFIAEGVTIPNLVSNGDYRPPILLMERPQYQPSSPAQGVFHYNQNYSLSSQDLPTDFTDYYEYQSQPSPTGSSTDAPPNYNL</sequence>
<feature type="region of interest" description="Disordered" evidence="1">
    <location>
        <begin position="281"/>
        <end position="303"/>
    </location>
</feature>
<evidence type="ECO:0000313" key="2">
    <source>
        <dbReference type="EMBL" id="CUS08047.1"/>
    </source>
</evidence>
<organism evidence="2 3">
    <name type="scientific">Tuber aestivum</name>
    <name type="common">summer truffle</name>
    <dbReference type="NCBI Taxonomy" id="59557"/>
    <lineage>
        <taxon>Eukaryota</taxon>
        <taxon>Fungi</taxon>
        <taxon>Dikarya</taxon>
        <taxon>Ascomycota</taxon>
        <taxon>Pezizomycotina</taxon>
        <taxon>Pezizomycetes</taxon>
        <taxon>Pezizales</taxon>
        <taxon>Tuberaceae</taxon>
        <taxon>Tuber</taxon>
    </lineage>
</organism>
<dbReference type="Proteomes" id="UP001412239">
    <property type="component" value="Unassembled WGS sequence"/>
</dbReference>
<protein>
    <submittedName>
        <fullName evidence="2">Uncharacterized protein</fullName>
    </submittedName>
</protein>
<keyword evidence="3" id="KW-1185">Reference proteome</keyword>
<name>A0A292PNH9_9PEZI</name>